<keyword evidence="5 6" id="KW-0472">Membrane</keyword>
<keyword evidence="2" id="KW-0813">Transport</keyword>
<name>A0A5D2TI50_GOSMU</name>
<keyword evidence="3 6" id="KW-0812">Transmembrane</keyword>
<feature type="transmembrane region" description="Helical" evidence="6">
    <location>
        <begin position="164"/>
        <end position="182"/>
    </location>
</feature>
<dbReference type="SUPFAM" id="SSF103473">
    <property type="entry name" value="MFS general substrate transporter"/>
    <property type="match status" value="1"/>
</dbReference>
<evidence type="ECO:0000313" key="8">
    <source>
        <dbReference type="Proteomes" id="UP000323597"/>
    </source>
</evidence>
<evidence type="ECO:0000256" key="4">
    <source>
        <dbReference type="ARBA" id="ARBA00022989"/>
    </source>
</evidence>
<evidence type="ECO:0000256" key="6">
    <source>
        <dbReference type="SAM" id="Phobius"/>
    </source>
</evidence>
<evidence type="ECO:0000313" key="7">
    <source>
        <dbReference type="EMBL" id="TYI64951.1"/>
    </source>
</evidence>
<gene>
    <name evidence="7" type="ORF">E1A91_D09G123600v1</name>
</gene>
<dbReference type="InterPro" id="IPR036259">
    <property type="entry name" value="MFS_trans_sf"/>
</dbReference>
<evidence type="ECO:0000256" key="1">
    <source>
        <dbReference type="ARBA" id="ARBA00004141"/>
    </source>
</evidence>
<accession>A0A5D2TI50</accession>
<proteinExistence type="predicted"/>
<dbReference type="Proteomes" id="UP000323597">
    <property type="component" value="Chromosome D09"/>
</dbReference>
<evidence type="ECO:0008006" key="9">
    <source>
        <dbReference type="Google" id="ProtNLM"/>
    </source>
</evidence>
<feature type="transmembrane region" description="Helical" evidence="6">
    <location>
        <begin position="124"/>
        <end position="144"/>
    </location>
</feature>
<dbReference type="AlphaFoldDB" id="A0A5D2TI50"/>
<evidence type="ECO:0000256" key="3">
    <source>
        <dbReference type="ARBA" id="ARBA00022692"/>
    </source>
</evidence>
<evidence type="ECO:0000256" key="2">
    <source>
        <dbReference type="ARBA" id="ARBA00022448"/>
    </source>
</evidence>
<dbReference type="PANTHER" id="PTHR23504:SF105">
    <property type="entry name" value="PROTEIN ZINC INDUCED FACILITATOR 1-LIKE"/>
    <property type="match status" value="1"/>
</dbReference>
<dbReference type="GO" id="GO:0016020">
    <property type="term" value="C:membrane"/>
    <property type="evidence" value="ECO:0007669"/>
    <property type="project" value="UniProtKB-SubCell"/>
</dbReference>
<dbReference type="PANTHER" id="PTHR23504">
    <property type="entry name" value="MAJOR FACILITATOR SUPERFAMILY DOMAIN-CONTAINING PROTEIN 10"/>
    <property type="match status" value="1"/>
</dbReference>
<organism evidence="7 8">
    <name type="scientific">Gossypium mustelinum</name>
    <name type="common">Cotton</name>
    <name type="synonym">Gossypium caicoense</name>
    <dbReference type="NCBI Taxonomy" id="34275"/>
    <lineage>
        <taxon>Eukaryota</taxon>
        <taxon>Viridiplantae</taxon>
        <taxon>Streptophyta</taxon>
        <taxon>Embryophyta</taxon>
        <taxon>Tracheophyta</taxon>
        <taxon>Spermatophyta</taxon>
        <taxon>Magnoliopsida</taxon>
        <taxon>eudicotyledons</taxon>
        <taxon>Gunneridae</taxon>
        <taxon>Pentapetalae</taxon>
        <taxon>rosids</taxon>
        <taxon>malvids</taxon>
        <taxon>Malvales</taxon>
        <taxon>Malvaceae</taxon>
        <taxon>Malvoideae</taxon>
        <taxon>Gossypium</taxon>
    </lineage>
</organism>
<keyword evidence="4 6" id="KW-1133">Transmembrane helix</keyword>
<dbReference type="EMBL" id="CM017657">
    <property type="protein sequence ID" value="TYI64951.1"/>
    <property type="molecule type" value="Genomic_DNA"/>
</dbReference>
<sequence>MHSPYYLRPPPNKRLVGCNRITPLFPSVPITDIGCNSHSEFEAAIRDSQPIPNFIFPVLPSFSPDVSQFFPFQISTSSPGTVISIPLLSCFPHIAMLSGVVLHLVINCAAILRNTLSPQSQRGAANAISITAMSIFKALGPARGGALFSWAQERQVASFLPGDQMVFFALIVVQFIGLLLTFKPFLAEPYQRE</sequence>
<feature type="transmembrane region" description="Helical" evidence="6">
    <location>
        <begin position="94"/>
        <end position="112"/>
    </location>
</feature>
<keyword evidence="8" id="KW-1185">Reference proteome</keyword>
<reference evidence="7 8" key="1">
    <citation type="submission" date="2019-07" db="EMBL/GenBank/DDBJ databases">
        <title>WGS assembly of Gossypium mustelinum.</title>
        <authorList>
            <person name="Chen Z.J."/>
            <person name="Sreedasyam A."/>
            <person name="Ando A."/>
            <person name="Song Q."/>
            <person name="De L."/>
            <person name="Hulse-Kemp A."/>
            <person name="Ding M."/>
            <person name="Ye W."/>
            <person name="Kirkbride R."/>
            <person name="Jenkins J."/>
            <person name="Plott C."/>
            <person name="Lovell J."/>
            <person name="Lin Y.-M."/>
            <person name="Vaughn R."/>
            <person name="Liu B."/>
            <person name="Li W."/>
            <person name="Simpson S."/>
            <person name="Scheffler B."/>
            <person name="Saski C."/>
            <person name="Grover C."/>
            <person name="Hu G."/>
            <person name="Conover J."/>
            <person name="Carlson J."/>
            <person name="Shu S."/>
            <person name="Boston L."/>
            <person name="Williams M."/>
            <person name="Peterson D."/>
            <person name="Mcgee K."/>
            <person name="Jones D."/>
            <person name="Wendel J."/>
            <person name="Stelly D."/>
            <person name="Grimwood J."/>
            <person name="Schmutz J."/>
        </authorList>
    </citation>
    <scope>NUCLEOTIDE SEQUENCE [LARGE SCALE GENOMIC DNA]</scope>
    <source>
        <strain evidence="7">1408120.09</strain>
    </source>
</reference>
<evidence type="ECO:0000256" key="5">
    <source>
        <dbReference type="ARBA" id="ARBA00023136"/>
    </source>
</evidence>
<comment type="subcellular location">
    <subcellularLocation>
        <location evidence="1">Membrane</location>
        <topology evidence="1">Multi-pass membrane protein</topology>
    </subcellularLocation>
</comment>
<protein>
    <recommendedName>
        <fullName evidence="9">Major facilitator superfamily (MFS) profile domain-containing protein</fullName>
    </recommendedName>
</protein>